<keyword evidence="6 8" id="KW-0520">NAD</keyword>
<evidence type="ECO:0000313" key="9">
    <source>
        <dbReference type="EMBL" id="PCJ28637.1"/>
    </source>
</evidence>
<proteinExistence type="inferred from homology"/>
<dbReference type="GO" id="GO:0003951">
    <property type="term" value="F:NAD+ kinase activity"/>
    <property type="evidence" value="ECO:0007669"/>
    <property type="project" value="UniProtKB-UniRule"/>
</dbReference>
<comment type="catalytic activity">
    <reaction evidence="7 8">
        <text>NAD(+) + ATP = ADP + NADP(+) + H(+)</text>
        <dbReference type="Rhea" id="RHEA:18629"/>
        <dbReference type="ChEBI" id="CHEBI:15378"/>
        <dbReference type="ChEBI" id="CHEBI:30616"/>
        <dbReference type="ChEBI" id="CHEBI:57540"/>
        <dbReference type="ChEBI" id="CHEBI:58349"/>
        <dbReference type="ChEBI" id="CHEBI:456216"/>
        <dbReference type="EC" id="2.7.1.23"/>
    </reaction>
</comment>
<evidence type="ECO:0000313" key="10">
    <source>
        <dbReference type="Proteomes" id="UP000218327"/>
    </source>
</evidence>
<comment type="cofactor">
    <cofactor evidence="8">
        <name>a divalent metal cation</name>
        <dbReference type="ChEBI" id="CHEBI:60240"/>
    </cofactor>
</comment>
<dbReference type="GO" id="GO:0005524">
    <property type="term" value="F:ATP binding"/>
    <property type="evidence" value="ECO:0007669"/>
    <property type="project" value="UniProtKB-KW"/>
</dbReference>
<gene>
    <name evidence="8" type="primary">nadK</name>
    <name evidence="9" type="ORF">COA96_00170</name>
</gene>
<dbReference type="GO" id="GO:0051287">
    <property type="term" value="F:NAD binding"/>
    <property type="evidence" value="ECO:0007669"/>
    <property type="project" value="UniProtKB-ARBA"/>
</dbReference>
<dbReference type="Pfam" id="PF01513">
    <property type="entry name" value="NAD_kinase"/>
    <property type="match status" value="1"/>
</dbReference>
<dbReference type="GO" id="GO:0019674">
    <property type="term" value="P:NAD+ metabolic process"/>
    <property type="evidence" value="ECO:0007669"/>
    <property type="project" value="InterPro"/>
</dbReference>
<dbReference type="FunFam" id="2.60.200.30:FF:000009">
    <property type="entry name" value="Poly(P)/ATP NAD kinase"/>
    <property type="match status" value="1"/>
</dbReference>
<keyword evidence="1 8" id="KW-0808">Transferase</keyword>
<evidence type="ECO:0000256" key="3">
    <source>
        <dbReference type="ARBA" id="ARBA00022777"/>
    </source>
</evidence>
<keyword evidence="3 8" id="KW-0418">Kinase</keyword>
<evidence type="ECO:0000256" key="4">
    <source>
        <dbReference type="ARBA" id="ARBA00022840"/>
    </source>
</evidence>
<keyword evidence="8" id="KW-0963">Cytoplasm</keyword>
<feature type="binding site" evidence="8">
    <location>
        <begin position="72"/>
        <end position="73"/>
    </location>
    <ligand>
        <name>NAD(+)</name>
        <dbReference type="ChEBI" id="CHEBI:57540"/>
    </ligand>
</feature>
<dbReference type="AlphaFoldDB" id="A0A2A5BAQ0"/>
<dbReference type="HAMAP" id="MF_00361">
    <property type="entry name" value="NAD_kinase"/>
    <property type="match status" value="1"/>
</dbReference>
<dbReference type="Gene3D" id="3.40.50.10330">
    <property type="entry name" value="Probable inorganic polyphosphate/atp-NAD kinase, domain 1"/>
    <property type="match status" value="1"/>
</dbReference>
<feature type="binding site" evidence="8">
    <location>
        <begin position="192"/>
        <end position="197"/>
    </location>
    <ligand>
        <name>NAD(+)</name>
        <dbReference type="ChEBI" id="CHEBI:57540"/>
    </ligand>
</feature>
<dbReference type="GO" id="GO:0046872">
    <property type="term" value="F:metal ion binding"/>
    <property type="evidence" value="ECO:0007669"/>
    <property type="project" value="UniProtKB-UniRule"/>
</dbReference>
<comment type="subcellular location">
    <subcellularLocation>
        <location evidence="8">Cytoplasm</location>
    </subcellularLocation>
</comment>
<sequence length="300" mass="32463">MTDFKRIGLVGRPRHAGVVDTLHRLLAFLGEKDLSIVLDSMTGELVAGHGQQECKREELSQFCDLVIVVGGDGSMLNVAKYIASDKVPVIGINRGRLGFLTDILPDEIESGINDVLSGNYTIESRFLLDVNVRSTGENAQKQAKYLGSALNDVVLHPGKAAQMIEFELFVDDKFVFSVESDGLIVATPTGSTAYALSAGGPIMHPGLNAIVLVPMYPHSLGNRPIVVDGDSEIRIVVSAAESLQPQVSCDGEVMFTAVAGDEILVSKKEIPLKLVHPSEHSFYQACRSKLGWGHRLVKKR</sequence>
<evidence type="ECO:0000256" key="7">
    <source>
        <dbReference type="ARBA" id="ARBA00047925"/>
    </source>
</evidence>
<organism evidence="9 10">
    <name type="scientific">SAR86 cluster bacterium</name>
    <dbReference type="NCBI Taxonomy" id="2030880"/>
    <lineage>
        <taxon>Bacteria</taxon>
        <taxon>Pseudomonadati</taxon>
        <taxon>Pseudomonadota</taxon>
        <taxon>Gammaproteobacteria</taxon>
        <taxon>SAR86 cluster</taxon>
    </lineage>
</organism>
<evidence type="ECO:0000256" key="6">
    <source>
        <dbReference type="ARBA" id="ARBA00023027"/>
    </source>
</evidence>
<evidence type="ECO:0000256" key="1">
    <source>
        <dbReference type="ARBA" id="ARBA00022679"/>
    </source>
</evidence>
<feature type="binding site" evidence="8">
    <location>
        <begin position="151"/>
        <end position="152"/>
    </location>
    <ligand>
        <name>NAD(+)</name>
        <dbReference type="ChEBI" id="CHEBI:57540"/>
    </ligand>
</feature>
<reference evidence="10" key="1">
    <citation type="submission" date="2017-08" db="EMBL/GenBank/DDBJ databases">
        <title>A dynamic microbial community with high functional redundancy inhabits the cold, oxic subseafloor aquifer.</title>
        <authorList>
            <person name="Tully B.J."/>
            <person name="Wheat C.G."/>
            <person name="Glazer B.T."/>
            <person name="Huber J.A."/>
        </authorList>
    </citation>
    <scope>NUCLEOTIDE SEQUENCE [LARGE SCALE GENOMIC DNA]</scope>
</reference>
<name>A0A2A5BAQ0_9GAMM</name>
<dbReference type="GO" id="GO:0005737">
    <property type="term" value="C:cytoplasm"/>
    <property type="evidence" value="ECO:0007669"/>
    <property type="project" value="UniProtKB-SubCell"/>
</dbReference>
<comment type="caution">
    <text evidence="9">The sequence shown here is derived from an EMBL/GenBank/DDBJ whole genome shotgun (WGS) entry which is preliminary data.</text>
</comment>
<evidence type="ECO:0000256" key="8">
    <source>
        <dbReference type="HAMAP-Rule" id="MF_00361"/>
    </source>
</evidence>
<dbReference type="Proteomes" id="UP000218327">
    <property type="component" value="Unassembled WGS sequence"/>
</dbReference>
<dbReference type="InterPro" id="IPR002504">
    <property type="entry name" value="NADK"/>
</dbReference>
<protein>
    <recommendedName>
        <fullName evidence="8">NAD kinase</fullName>
        <ecNumber evidence="8">2.7.1.23</ecNumber>
    </recommendedName>
    <alternativeName>
        <fullName evidence="8">ATP-dependent NAD kinase</fullName>
    </alternativeName>
</protein>
<dbReference type="InterPro" id="IPR017437">
    <property type="entry name" value="ATP-NAD_kinase_PpnK-typ_C"/>
</dbReference>
<keyword evidence="2 8" id="KW-0547">Nucleotide-binding</keyword>
<feature type="active site" description="Proton acceptor" evidence="8">
    <location>
        <position position="72"/>
    </location>
</feature>
<accession>A0A2A5BAQ0</accession>
<dbReference type="Pfam" id="PF20143">
    <property type="entry name" value="NAD_kinase_C"/>
    <property type="match status" value="1"/>
</dbReference>
<dbReference type="EMBL" id="NVVJ01000001">
    <property type="protein sequence ID" value="PCJ28637.1"/>
    <property type="molecule type" value="Genomic_DNA"/>
</dbReference>
<feature type="binding site" evidence="8">
    <location>
        <position position="181"/>
    </location>
    <ligand>
        <name>NAD(+)</name>
        <dbReference type="ChEBI" id="CHEBI:57540"/>
    </ligand>
</feature>
<keyword evidence="5 8" id="KW-0521">NADP</keyword>
<comment type="caution">
    <text evidence="8">Lacks conserved residue(s) required for the propagation of feature annotation.</text>
</comment>
<dbReference type="SUPFAM" id="SSF111331">
    <property type="entry name" value="NAD kinase/diacylglycerol kinase-like"/>
    <property type="match status" value="1"/>
</dbReference>
<dbReference type="GO" id="GO:0006741">
    <property type="term" value="P:NADP+ biosynthetic process"/>
    <property type="evidence" value="ECO:0007669"/>
    <property type="project" value="UniProtKB-UniRule"/>
</dbReference>
<evidence type="ECO:0000256" key="5">
    <source>
        <dbReference type="ARBA" id="ARBA00022857"/>
    </source>
</evidence>
<dbReference type="Gene3D" id="2.60.200.30">
    <property type="entry name" value="Probable inorganic polyphosphate/atp-NAD kinase, domain 2"/>
    <property type="match status" value="1"/>
</dbReference>
<dbReference type="PANTHER" id="PTHR20275:SF0">
    <property type="entry name" value="NAD KINASE"/>
    <property type="match status" value="1"/>
</dbReference>
<dbReference type="InterPro" id="IPR017438">
    <property type="entry name" value="ATP-NAD_kinase_N"/>
</dbReference>
<dbReference type="InterPro" id="IPR016064">
    <property type="entry name" value="NAD/diacylglycerol_kinase_sf"/>
</dbReference>
<dbReference type="NCBIfam" id="NF002306">
    <property type="entry name" value="PRK01231.1"/>
    <property type="match status" value="1"/>
</dbReference>
<evidence type="ECO:0000256" key="2">
    <source>
        <dbReference type="ARBA" id="ARBA00022741"/>
    </source>
</evidence>
<dbReference type="EC" id="2.7.1.23" evidence="8"/>
<comment type="similarity">
    <text evidence="8">Belongs to the NAD kinase family.</text>
</comment>
<dbReference type="PANTHER" id="PTHR20275">
    <property type="entry name" value="NAD KINASE"/>
    <property type="match status" value="1"/>
</dbReference>
<comment type="function">
    <text evidence="8">Involved in the regulation of the intracellular balance of NAD and NADP, and is a key enzyme in the biosynthesis of NADP. Catalyzes specifically the phosphorylation on 2'-hydroxyl of the adenosine moiety of NAD to yield NADP.</text>
</comment>
<keyword evidence="4 8" id="KW-0067">ATP-binding</keyword>